<accession>A0ACB9C8A2</accession>
<organism evidence="1 2">
    <name type="scientific">Smallanthus sonchifolius</name>
    <dbReference type="NCBI Taxonomy" id="185202"/>
    <lineage>
        <taxon>Eukaryota</taxon>
        <taxon>Viridiplantae</taxon>
        <taxon>Streptophyta</taxon>
        <taxon>Embryophyta</taxon>
        <taxon>Tracheophyta</taxon>
        <taxon>Spermatophyta</taxon>
        <taxon>Magnoliopsida</taxon>
        <taxon>eudicotyledons</taxon>
        <taxon>Gunneridae</taxon>
        <taxon>Pentapetalae</taxon>
        <taxon>asterids</taxon>
        <taxon>campanulids</taxon>
        <taxon>Asterales</taxon>
        <taxon>Asteraceae</taxon>
        <taxon>Asteroideae</taxon>
        <taxon>Heliantheae alliance</taxon>
        <taxon>Millerieae</taxon>
        <taxon>Smallanthus</taxon>
    </lineage>
</organism>
<reference evidence="1 2" key="2">
    <citation type="journal article" date="2022" name="Mol. Ecol. Resour.">
        <title>The genomes of chicory, endive, great burdock and yacon provide insights into Asteraceae paleo-polyploidization history and plant inulin production.</title>
        <authorList>
            <person name="Fan W."/>
            <person name="Wang S."/>
            <person name="Wang H."/>
            <person name="Wang A."/>
            <person name="Jiang F."/>
            <person name="Liu H."/>
            <person name="Zhao H."/>
            <person name="Xu D."/>
            <person name="Zhang Y."/>
        </authorList>
    </citation>
    <scope>NUCLEOTIDE SEQUENCE [LARGE SCALE GENOMIC DNA]</scope>
    <source>
        <strain evidence="2">cv. Yunnan</strain>
        <tissue evidence="1">Leaves</tissue>
    </source>
</reference>
<gene>
    <name evidence="1" type="ORF">L1987_61687</name>
</gene>
<dbReference type="Proteomes" id="UP001056120">
    <property type="component" value="Linkage Group LG21"/>
</dbReference>
<evidence type="ECO:0000313" key="1">
    <source>
        <dbReference type="EMBL" id="KAI3730517.1"/>
    </source>
</evidence>
<dbReference type="EMBL" id="CM042038">
    <property type="protein sequence ID" value="KAI3730517.1"/>
    <property type="molecule type" value="Genomic_DNA"/>
</dbReference>
<keyword evidence="2" id="KW-1185">Reference proteome</keyword>
<reference evidence="2" key="1">
    <citation type="journal article" date="2022" name="Mol. Ecol. Resour.">
        <title>The genomes of chicory, endive, great burdock and yacon provide insights into Asteraceae palaeo-polyploidization history and plant inulin production.</title>
        <authorList>
            <person name="Fan W."/>
            <person name="Wang S."/>
            <person name="Wang H."/>
            <person name="Wang A."/>
            <person name="Jiang F."/>
            <person name="Liu H."/>
            <person name="Zhao H."/>
            <person name="Xu D."/>
            <person name="Zhang Y."/>
        </authorList>
    </citation>
    <scope>NUCLEOTIDE SEQUENCE [LARGE SCALE GENOMIC DNA]</scope>
    <source>
        <strain evidence="2">cv. Yunnan</strain>
    </source>
</reference>
<name>A0ACB9C8A2_9ASTR</name>
<sequence length="116" mass="13177">MGYRIKPLWDVIAYTLSNVPLPAYGKKCVLFAITNSLLSVDFPPKDGLPHADDEHEERVFLIRFYIEKNPLFLLGFLSDSFCYPDPSSVTVRESPSDLVLHIRGNALIRSNHMARV</sequence>
<protein>
    <submittedName>
        <fullName evidence="1">Uncharacterized protein</fullName>
    </submittedName>
</protein>
<proteinExistence type="predicted"/>
<comment type="caution">
    <text evidence="1">The sequence shown here is derived from an EMBL/GenBank/DDBJ whole genome shotgun (WGS) entry which is preliminary data.</text>
</comment>
<evidence type="ECO:0000313" key="2">
    <source>
        <dbReference type="Proteomes" id="UP001056120"/>
    </source>
</evidence>